<dbReference type="AlphaFoldDB" id="A0A4Y9S060"/>
<keyword evidence="3" id="KW-1185">Reference proteome</keyword>
<dbReference type="RefSeq" id="WP_135209009.1">
    <property type="nucleotide sequence ID" value="NZ_SPVF01000252.1"/>
</dbReference>
<evidence type="ECO:0000256" key="1">
    <source>
        <dbReference type="SAM" id="SignalP"/>
    </source>
</evidence>
<evidence type="ECO:0008006" key="4">
    <source>
        <dbReference type="Google" id="ProtNLM"/>
    </source>
</evidence>
<sequence length="61" mass="6309">MKTLKNLEGLFLVAATLTVVATYASAAVPVAPHVAKAPVVQKIDTSIPTVVVHAKRLSAAE</sequence>
<proteinExistence type="predicted"/>
<organism evidence="2 3">
    <name type="scientific">Zemynaea arenosa</name>
    <dbReference type="NCBI Taxonomy" id="2561931"/>
    <lineage>
        <taxon>Bacteria</taxon>
        <taxon>Pseudomonadati</taxon>
        <taxon>Pseudomonadota</taxon>
        <taxon>Betaproteobacteria</taxon>
        <taxon>Burkholderiales</taxon>
        <taxon>Oxalobacteraceae</taxon>
        <taxon>Telluria group</taxon>
        <taxon>Zemynaea</taxon>
    </lineage>
</organism>
<accession>A0A4Y9S060</accession>
<gene>
    <name evidence="2" type="ORF">E4L96_20180</name>
</gene>
<feature type="signal peptide" evidence="1">
    <location>
        <begin position="1"/>
        <end position="26"/>
    </location>
</feature>
<reference evidence="2 3" key="1">
    <citation type="submission" date="2019-03" db="EMBL/GenBank/DDBJ databases">
        <title>Draft Genome Sequence of Massilia arenosa sp. nov., a Novel Massilia Species Isolated from a Sandy-loam Maize Soil.</title>
        <authorList>
            <person name="Raths R."/>
            <person name="Peta V."/>
            <person name="Bucking H."/>
        </authorList>
    </citation>
    <scope>NUCLEOTIDE SEQUENCE [LARGE SCALE GENOMIC DNA]</scope>
    <source>
        <strain evidence="2 3">MC02</strain>
    </source>
</reference>
<evidence type="ECO:0000313" key="3">
    <source>
        <dbReference type="Proteomes" id="UP000298438"/>
    </source>
</evidence>
<dbReference type="Proteomes" id="UP000298438">
    <property type="component" value="Unassembled WGS sequence"/>
</dbReference>
<name>A0A4Y9S060_9BURK</name>
<dbReference type="EMBL" id="SPVF01000252">
    <property type="protein sequence ID" value="TFW13416.1"/>
    <property type="molecule type" value="Genomic_DNA"/>
</dbReference>
<protein>
    <recommendedName>
        <fullName evidence="4">Efflux transporter periplasmic adaptor subunit</fullName>
    </recommendedName>
</protein>
<comment type="caution">
    <text evidence="2">The sequence shown here is derived from an EMBL/GenBank/DDBJ whole genome shotgun (WGS) entry which is preliminary data.</text>
</comment>
<feature type="chain" id="PRO_5021298688" description="Efflux transporter periplasmic adaptor subunit" evidence="1">
    <location>
        <begin position="27"/>
        <end position="61"/>
    </location>
</feature>
<keyword evidence="1" id="KW-0732">Signal</keyword>
<evidence type="ECO:0000313" key="2">
    <source>
        <dbReference type="EMBL" id="TFW13416.1"/>
    </source>
</evidence>